<dbReference type="PANTHER" id="PTHR12837">
    <property type="entry name" value="POLY ADP-RIBOSE GLYCOHYDROLASE"/>
    <property type="match status" value="1"/>
</dbReference>
<dbReference type="InterPro" id="IPR007724">
    <property type="entry name" value="Poly_GlycHdrlase"/>
</dbReference>
<dbReference type="EMBL" id="JABFTP020000165">
    <property type="protein sequence ID" value="KAL3285060.1"/>
    <property type="molecule type" value="Genomic_DNA"/>
</dbReference>
<evidence type="ECO:0000256" key="2">
    <source>
        <dbReference type="ARBA" id="ARBA00012255"/>
    </source>
</evidence>
<sequence>MSENYSGSSFIELYSGRDPWDFYIPPLSISKHGTVLYEFPYEFPGIPKPHIVDNPKDWDDDHVKMPFSPKNLLTVKDGDELEKKMPAWEIICKSLEGPITSFSELQEAIRTYTGPIPKLLALEYFLDKVLEKEESIKFFDDLLPRIIKLALRLPEIIPGSIPLLKQHHNKSISLSQLQVSSLLANGFLCTLPWREELLETYPGVDFVRLYSSFNGPGRFCVLEKIKCIVHYFRKILNSEPQGIITFERIFIPKKEMPKWGTLKNTLDNTKVHITSSGCIEDASGCLQVDFANRNVGGGVLGFGCVQEEIRFVICPELLISRLFVERLDHTETVVIRGVERFSSYIGYGETFKWSANFTDETPFDRFGRRQTTVVVMDATCFFKEEKQYLPHEILRELGKAYAGFHCNHADNLAPVATGNWGCGAFQGNAKLKSLIQLMACNVAHRDLVYYTHGDLKLQDDIYEMYLFIVANKITICELLSIICKFADAKLSSDQFYDFIRQSWSERKSMAKIAPKKTCNCM</sequence>
<dbReference type="Pfam" id="PF05028">
    <property type="entry name" value="PARG_cat_C"/>
    <property type="match status" value="1"/>
</dbReference>
<dbReference type="InterPro" id="IPR048362">
    <property type="entry name" value="PARG_helical"/>
</dbReference>
<proteinExistence type="inferred from homology"/>
<feature type="binding site" evidence="5">
    <location>
        <position position="292"/>
    </location>
    <ligand>
        <name>substrate</name>
    </ligand>
</feature>
<feature type="binding site" evidence="5">
    <location>
        <position position="306"/>
    </location>
    <ligand>
        <name>substrate</name>
    </ligand>
</feature>
<name>A0ABD2P2Q1_9CUCU</name>
<evidence type="ECO:0000313" key="8">
    <source>
        <dbReference type="EMBL" id="KAL3285060.1"/>
    </source>
</evidence>
<dbReference type="Pfam" id="PF20811">
    <property type="entry name" value="PARG_cat_N"/>
    <property type="match status" value="1"/>
</dbReference>
<feature type="domain" description="PARG helical" evidence="7">
    <location>
        <begin position="131"/>
        <end position="248"/>
    </location>
</feature>
<evidence type="ECO:0000259" key="7">
    <source>
        <dbReference type="Pfam" id="PF20811"/>
    </source>
</evidence>
<gene>
    <name evidence="8" type="ORF">HHI36_019184</name>
</gene>
<feature type="binding site" evidence="5">
    <location>
        <position position="347"/>
    </location>
    <ligand>
        <name>substrate</name>
    </ligand>
</feature>
<protein>
    <recommendedName>
        <fullName evidence="2">poly(ADP-ribose) glycohydrolase</fullName>
        <ecNumber evidence="2">3.2.1.143</ecNumber>
    </recommendedName>
</protein>
<feature type="active site" evidence="4">
    <location>
        <position position="307"/>
    </location>
</feature>
<keyword evidence="9" id="KW-1185">Reference proteome</keyword>
<comment type="caution">
    <text evidence="8">The sequence shown here is derived from an EMBL/GenBank/DDBJ whole genome shotgun (WGS) entry which is preliminary data.</text>
</comment>
<comment type="similarity">
    <text evidence="1">Belongs to the poly(ADP-ribose) glycohydrolase family.</text>
</comment>
<feature type="domain" description="PARG catalytic Macro" evidence="6">
    <location>
        <begin position="257"/>
        <end position="458"/>
    </location>
</feature>
<accession>A0ABD2P2Q1</accession>
<dbReference type="InterPro" id="IPR046372">
    <property type="entry name" value="PARG_cat_C"/>
</dbReference>
<organism evidence="8 9">
    <name type="scientific">Cryptolaemus montrouzieri</name>
    <dbReference type="NCBI Taxonomy" id="559131"/>
    <lineage>
        <taxon>Eukaryota</taxon>
        <taxon>Metazoa</taxon>
        <taxon>Ecdysozoa</taxon>
        <taxon>Arthropoda</taxon>
        <taxon>Hexapoda</taxon>
        <taxon>Insecta</taxon>
        <taxon>Pterygota</taxon>
        <taxon>Neoptera</taxon>
        <taxon>Endopterygota</taxon>
        <taxon>Coleoptera</taxon>
        <taxon>Polyphaga</taxon>
        <taxon>Cucujiformia</taxon>
        <taxon>Coccinelloidea</taxon>
        <taxon>Coccinellidae</taxon>
        <taxon>Scymninae</taxon>
        <taxon>Scymnini</taxon>
        <taxon>Cryptolaemus</taxon>
    </lineage>
</organism>
<reference evidence="8 9" key="1">
    <citation type="journal article" date="2021" name="BMC Biol.">
        <title>Horizontally acquired antibacterial genes associated with adaptive radiation of ladybird beetles.</title>
        <authorList>
            <person name="Li H.S."/>
            <person name="Tang X.F."/>
            <person name="Huang Y.H."/>
            <person name="Xu Z.Y."/>
            <person name="Chen M.L."/>
            <person name="Du X.Y."/>
            <person name="Qiu B.Y."/>
            <person name="Chen P.T."/>
            <person name="Zhang W."/>
            <person name="Slipinski A."/>
            <person name="Escalona H.E."/>
            <person name="Waterhouse R.M."/>
            <person name="Zwick A."/>
            <person name="Pang H."/>
        </authorList>
    </citation>
    <scope>NUCLEOTIDE SEQUENCE [LARGE SCALE GENOMIC DNA]</scope>
    <source>
        <strain evidence="8">SYSU2018</strain>
    </source>
</reference>
<keyword evidence="3" id="KW-0378">Hydrolase</keyword>
<feature type="active site" evidence="4">
    <location>
        <position position="289"/>
    </location>
</feature>
<evidence type="ECO:0000256" key="1">
    <source>
        <dbReference type="ARBA" id="ARBA00009545"/>
    </source>
</evidence>
<dbReference type="EC" id="3.2.1.143" evidence="2"/>
<evidence type="ECO:0000256" key="3">
    <source>
        <dbReference type="ARBA" id="ARBA00022801"/>
    </source>
</evidence>
<evidence type="ECO:0000256" key="4">
    <source>
        <dbReference type="PIRSR" id="PIRSR607724-1"/>
    </source>
</evidence>
<dbReference type="Proteomes" id="UP001516400">
    <property type="component" value="Unassembled WGS sequence"/>
</dbReference>
<dbReference type="AlphaFoldDB" id="A0ABD2P2Q1"/>
<evidence type="ECO:0000256" key="5">
    <source>
        <dbReference type="PIRSR" id="PIRSR607724-2"/>
    </source>
</evidence>
<feature type="active site" evidence="4">
    <location>
        <position position="308"/>
    </location>
</feature>
<evidence type="ECO:0000259" key="6">
    <source>
        <dbReference type="Pfam" id="PF05028"/>
    </source>
</evidence>
<dbReference type="GO" id="GO:0004649">
    <property type="term" value="F:poly(ADP-ribose) glycohydrolase activity"/>
    <property type="evidence" value="ECO:0007669"/>
    <property type="project" value="UniProtKB-EC"/>
</dbReference>
<evidence type="ECO:0000313" key="9">
    <source>
        <dbReference type="Proteomes" id="UP001516400"/>
    </source>
</evidence>
<dbReference type="PANTHER" id="PTHR12837:SF15">
    <property type="entry name" value="POLY(ADP-RIBOSE) GLYCOHYDROLASE"/>
    <property type="match status" value="1"/>
</dbReference>